<dbReference type="InterPro" id="IPR044037">
    <property type="entry name" value="FANCL_d3"/>
</dbReference>
<dbReference type="Proteomes" id="UP000603453">
    <property type="component" value="Unassembled WGS sequence"/>
</dbReference>
<feature type="domain" description="FANCL UBC-like" evidence="3">
    <location>
        <begin position="92"/>
        <end position="166"/>
    </location>
</feature>
<dbReference type="Gene3D" id="3.30.40.10">
    <property type="entry name" value="Zinc/RING finger domain, C3HC4 (zinc finger)"/>
    <property type="match status" value="1"/>
</dbReference>
<dbReference type="InterPro" id="IPR026850">
    <property type="entry name" value="FANCL_C"/>
</dbReference>
<dbReference type="GO" id="GO:0036297">
    <property type="term" value="P:interstrand cross-link repair"/>
    <property type="evidence" value="ECO:0007669"/>
    <property type="project" value="InterPro"/>
</dbReference>
<protein>
    <recommendedName>
        <fullName evidence="7">RING-type domain-containing protein</fullName>
    </recommendedName>
</protein>
<dbReference type="EMBL" id="JAEPRD010000003">
    <property type="protein sequence ID" value="KAG2213491.1"/>
    <property type="molecule type" value="Genomic_DNA"/>
</dbReference>
<gene>
    <name evidence="5" type="ORF">INT47_009165</name>
</gene>
<dbReference type="InterPro" id="IPR026848">
    <property type="entry name" value="Fancl"/>
</dbReference>
<dbReference type="CDD" id="cd23831">
    <property type="entry name" value="DRWD-N_FANCL"/>
    <property type="match status" value="1"/>
</dbReference>
<dbReference type="SMART" id="SM01197">
    <property type="entry name" value="FANCL_C"/>
    <property type="match status" value="1"/>
</dbReference>
<dbReference type="InterPro" id="IPR043898">
    <property type="entry name" value="FANCL_d2"/>
</dbReference>
<dbReference type="Pfam" id="PF18890">
    <property type="entry name" value="FANCL_d2"/>
    <property type="match status" value="1"/>
</dbReference>
<dbReference type="GO" id="GO:0061630">
    <property type="term" value="F:ubiquitin protein ligase activity"/>
    <property type="evidence" value="ECO:0007669"/>
    <property type="project" value="TreeGrafter"/>
</dbReference>
<dbReference type="CDD" id="cd23786">
    <property type="entry name" value="ELF_FANCL"/>
    <property type="match status" value="1"/>
</dbReference>
<dbReference type="CDD" id="cd23832">
    <property type="entry name" value="DRWD-C_FANCL"/>
    <property type="match status" value="1"/>
</dbReference>
<dbReference type="InterPro" id="IPR043003">
    <property type="entry name" value="FANCL_d3_sf"/>
</dbReference>
<accession>A0A8H7RLT6</accession>
<evidence type="ECO:0000259" key="4">
    <source>
        <dbReference type="Pfam" id="PF18891"/>
    </source>
</evidence>
<feature type="domain" description="FANCL UBC-like" evidence="4">
    <location>
        <begin position="176"/>
        <end position="267"/>
    </location>
</feature>
<dbReference type="GO" id="GO:0043240">
    <property type="term" value="C:Fanconi anaemia nuclear complex"/>
    <property type="evidence" value="ECO:0007669"/>
    <property type="project" value="InterPro"/>
</dbReference>
<dbReference type="InterPro" id="IPR013083">
    <property type="entry name" value="Znf_RING/FYVE/PHD"/>
</dbReference>
<dbReference type="Pfam" id="PF18891">
    <property type="entry name" value="FANCL_d3"/>
    <property type="match status" value="1"/>
</dbReference>
<dbReference type="Pfam" id="PF09765">
    <property type="entry name" value="FANCL_d1"/>
    <property type="match status" value="1"/>
</dbReference>
<evidence type="ECO:0000259" key="3">
    <source>
        <dbReference type="Pfam" id="PF18890"/>
    </source>
</evidence>
<keyword evidence="6" id="KW-1185">Reference proteome</keyword>
<evidence type="ECO:0000259" key="2">
    <source>
        <dbReference type="Pfam" id="PF11793"/>
    </source>
</evidence>
<evidence type="ECO:0000259" key="1">
    <source>
        <dbReference type="Pfam" id="PF09765"/>
    </source>
</evidence>
<dbReference type="Gene3D" id="3.10.110.20">
    <property type="entry name" value="RWD domain-like"/>
    <property type="match status" value="1"/>
</dbReference>
<comment type="caution">
    <text evidence="5">The sequence shown here is derived from an EMBL/GenBank/DDBJ whole genome shotgun (WGS) entry which is preliminary data.</text>
</comment>
<sequence>MNNVPFPLIIPIDEANKIYKGYIPIHVQLGPKGRLFGSTQLEQLVEQRKKAVETKLHQATDIMSFLTELKEILESVPLEKTVKTFNYSSGRYTSIYAELTRIGFDRIHSMSDTMNEIVFVTRDKGEREHLLKVSLSNEYPFVPAQISSDLPKEMTPKPYLYQVLEEHESIINKYQPLFDSLDDLDKHMRIIEPEHPKRNDLWRRIALGHHCSFHIQLDPDYQNTKPGLIRFFGSSNRVQDLKAKWKSYAWNKQESLSVNLLNSFQIESSNTNNDYTNTSDIECGICYSYKLDSGDLPQIICSHPLCNRGFHSLCLYEVIRMKKKMMSLHD</sequence>
<evidence type="ECO:0000313" key="5">
    <source>
        <dbReference type="EMBL" id="KAG2213491.1"/>
    </source>
</evidence>
<dbReference type="GO" id="GO:0006513">
    <property type="term" value="P:protein monoubiquitination"/>
    <property type="evidence" value="ECO:0007669"/>
    <property type="project" value="TreeGrafter"/>
</dbReference>
<dbReference type="AlphaFoldDB" id="A0A8H7RLT6"/>
<dbReference type="Pfam" id="PF11793">
    <property type="entry name" value="FANCL_C"/>
    <property type="match status" value="1"/>
</dbReference>
<dbReference type="PANTHER" id="PTHR13206:SF0">
    <property type="entry name" value="E3 UBIQUITIN-PROTEIN LIGASE FANCL"/>
    <property type="match status" value="1"/>
</dbReference>
<reference evidence="5" key="1">
    <citation type="submission" date="2020-12" db="EMBL/GenBank/DDBJ databases">
        <title>Metabolic potential, ecology and presence of endohyphal bacteria is reflected in genomic diversity of Mucoromycotina.</title>
        <authorList>
            <person name="Muszewska A."/>
            <person name="Okrasinska A."/>
            <person name="Steczkiewicz K."/>
            <person name="Drgas O."/>
            <person name="Orlowska M."/>
            <person name="Perlinska-Lenart U."/>
            <person name="Aleksandrzak-Piekarczyk T."/>
            <person name="Szatraj K."/>
            <person name="Zielenkiewicz U."/>
            <person name="Pilsyk S."/>
            <person name="Malc E."/>
            <person name="Mieczkowski P."/>
            <person name="Kruszewska J.S."/>
            <person name="Biernat P."/>
            <person name="Pawlowska J."/>
        </authorList>
    </citation>
    <scope>NUCLEOTIDE SEQUENCE</scope>
    <source>
        <strain evidence="5">WA0000017839</strain>
    </source>
</reference>
<dbReference type="PANTHER" id="PTHR13206">
    <property type="entry name" value="UBIQUITIN LIGASE PROTEIN PHF9 FANCONI ANEMIA GROUP L PROTEIN"/>
    <property type="match status" value="1"/>
</dbReference>
<dbReference type="OrthoDB" id="10263265at2759"/>
<evidence type="ECO:0000313" key="6">
    <source>
        <dbReference type="Proteomes" id="UP000603453"/>
    </source>
</evidence>
<organism evidence="5 6">
    <name type="scientific">Mucor saturninus</name>
    <dbReference type="NCBI Taxonomy" id="64648"/>
    <lineage>
        <taxon>Eukaryota</taxon>
        <taxon>Fungi</taxon>
        <taxon>Fungi incertae sedis</taxon>
        <taxon>Mucoromycota</taxon>
        <taxon>Mucoromycotina</taxon>
        <taxon>Mucoromycetes</taxon>
        <taxon>Mucorales</taxon>
        <taxon>Mucorineae</taxon>
        <taxon>Mucoraceae</taxon>
        <taxon>Mucor</taxon>
    </lineage>
</organism>
<dbReference type="InterPro" id="IPR019162">
    <property type="entry name" value="FancL_WD-rpt_cont_dom"/>
</dbReference>
<dbReference type="InterPro" id="IPR016135">
    <property type="entry name" value="UBQ-conjugating_enzyme/RWD"/>
</dbReference>
<evidence type="ECO:0008006" key="7">
    <source>
        <dbReference type="Google" id="ProtNLM"/>
    </source>
</evidence>
<name>A0A8H7RLT6_9FUNG</name>
<dbReference type="Gene3D" id="3.10.110.10">
    <property type="entry name" value="Ubiquitin Conjugating Enzyme"/>
    <property type="match status" value="1"/>
</dbReference>
<feature type="domain" description="FANCL C-terminal" evidence="2">
    <location>
        <begin position="280"/>
        <end position="325"/>
    </location>
</feature>
<feature type="domain" description="Fanconi anemia complex subunit FancL WD-repeat containing" evidence="1">
    <location>
        <begin position="6"/>
        <end position="74"/>
    </location>
</feature>
<proteinExistence type="predicted"/>